<proteinExistence type="inferred from homology"/>
<dbReference type="EMBL" id="JAUQUB010000001">
    <property type="protein sequence ID" value="MDO7881568.1"/>
    <property type="molecule type" value="Genomic_DNA"/>
</dbReference>
<dbReference type="PRINTS" id="PR00080">
    <property type="entry name" value="SDRFAMILY"/>
</dbReference>
<dbReference type="Gene3D" id="3.40.50.720">
    <property type="entry name" value="NAD(P)-binding Rossmann-like Domain"/>
    <property type="match status" value="1"/>
</dbReference>
<dbReference type="InterPro" id="IPR036291">
    <property type="entry name" value="NAD(P)-bd_dom_sf"/>
</dbReference>
<comment type="caution">
    <text evidence="3">The sequence shown here is derived from an EMBL/GenBank/DDBJ whole genome shotgun (WGS) entry which is preliminary data.</text>
</comment>
<accession>A0ABT9BKM4</accession>
<evidence type="ECO:0000313" key="4">
    <source>
        <dbReference type="Proteomes" id="UP001241072"/>
    </source>
</evidence>
<organism evidence="3 4">
    <name type="scientific">Antiquaquibacter soli</name>
    <dbReference type="NCBI Taxonomy" id="3064523"/>
    <lineage>
        <taxon>Bacteria</taxon>
        <taxon>Bacillati</taxon>
        <taxon>Actinomycetota</taxon>
        <taxon>Actinomycetes</taxon>
        <taxon>Micrococcales</taxon>
        <taxon>Microbacteriaceae</taxon>
        <taxon>Antiquaquibacter</taxon>
    </lineage>
</organism>
<reference evidence="3 4" key="1">
    <citation type="submission" date="2023-07" db="EMBL/GenBank/DDBJ databases">
        <title>Protaetiibacter sp. nov WY-16 isolated from soil.</title>
        <authorList>
            <person name="Liu B."/>
            <person name="Wan Y."/>
        </authorList>
    </citation>
    <scope>NUCLEOTIDE SEQUENCE [LARGE SCALE GENOMIC DNA]</scope>
    <source>
        <strain evidence="3 4">WY-16</strain>
    </source>
</reference>
<dbReference type="SUPFAM" id="SSF51735">
    <property type="entry name" value="NAD(P)-binding Rossmann-fold domains"/>
    <property type="match status" value="1"/>
</dbReference>
<dbReference type="PANTHER" id="PTHR42760">
    <property type="entry name" value="SHORT-CHAIN DEHYDROGENASES/REDUCTASES FAMILY MEMBER"/>
    <property type="match status" value="1"/>
</dbReference>
<name>A0ABT9BKM4_9MICO</name>
<dbReference type="Proteomes" id="UP001241072">
    <property type="component" value="Unassembled WGS sequence"/>
</dbReference>
<comment type="similarity">
    <text evidence="1">Belongs to the short-chain dehydrogenases/reductases (SDR) family.</text>
</comment>
<feature type="domain" description="Ketoreductase" evidence="2">
    <location>
        <begin position="9"/>
        <end position="206"/>
    </location>
</feature>
<sequence>MELDGFDGRVAIVTGGAGGIGRRTAETLLGLGARVAVVDVREPDVPGCLGVQMDVTDPGSVRAGVERVHTELGVPAVLVQAAGIFRIEPFEQTSLESWNLSIGVNLTGAFLVAQAVLPLMREAGYGRVVTLGSSAGITGGTKSAAAYGASKAGVMALAKAIATEYAPFGITSNALAPSLIETDMVGGIADLVGRIPVGRLGQPRDVADLIAFLCSEHSGFITGAVVDINGGFLIH</sequence>
<evidence type="ECO:0000259" key="2">
    <source>
        <dbReference type="SMART" id="SM00822"/>
    </source>
</evidence>
<dbReference type="SMART" id="SM00822">
    <property type="entry name" value="PKS_KR"/>
    <property type="match status" value="1"/>
</dbReference>
<dbReference type="InterPro" id="IPR057326">
    <property type="entry name" value="KR_dom"/>
</dbReference>
<dbReference type="PRINTS" id="PR00081">
    <property type="entry name" value="GDHRDH"/>
</dbReference>
<dbReference type="Pfam" id="PF13561">
    <property type="entry name" value="adh_short_C2"/>
    <property type="match status" value="1"/>
</dbReference>
<dbReference type="InterPro" id="IPR002347">
    <property type="entry name" value="SDR_fam"/>
</dbReference>
<gene>
    <name evidence="3" type="ORF">Q5716_04930</name>
</gene>
<dbReference type="PROSITE" id="PS00061">
    <property type="entry name" value="ADH_SHORT"/>
    <property type="match status" value="1"/>
</dbReference>
<protein>
    <submittedName>
        <fullName evidence="3">SDR family NAD(P)-dependent oxidoreductase</fullName>
    </submittedName>
</protein>
<keyword evidence="4" id="KW-1185">Reference proteome</keyword>
<dbReference type="PANTHER" id="PTHR42760:SF40">
    <property type="entry name" value="3-OXOACYL-[ACYL-CARRIER-PROTEIN] REDUCTASE, CHLOROPLASTIC"/>
    <property type="match status" value="1"/>
</dbReference>
<dbReference type="RefSeq" id="WP_305001976.1">
    <property type="nucleotide sequence ID" value="NZ_JAUQUB010000001.1"/>
</dbReference>
<evidence type="ECO:0000313" key="3">
    <source>
        <dbReference type="EMBL" id="MDO7881568.1"/>
    </source>
</evidence>
<evidence type="ECO:0000256" key="1">
    <source>
        <dbReference type="ARBA" id="ARBA00006484"/>
    </source>
</evidence>
<dbReference type="InterPro" id="IPR020904">
    <property type="entry name" value="Sc_DH/Rdtase_CS"/>
</dbReference>